<dbReference type="HOGENOM" id="CLU_125849_1_1_6"/>
<dbReference type="InterPro" id="IPR007076">
    <property type="entry name" value="TfoX_N"/>
</dbReference>
<protein>
    <submittedName>
        <fullName evidence="2">TfoX-like protein</fullName>
    </submittedName>
</protein>
<sequence length="107" mass="12186">MSEYTEYLREVLSDFGPVTARRMFGGHGIFHAGLMFALVADDVLYLKADDENRPDFEAAGLPAFGYEKRGKRVQLSYFQAPDDMLDDPEVAVHWARRAFAAARRARR</sequence>
<dbReference type="STRING" id="391936.S7S_17555"/>
<dbReference type="EMBL" id="CP004387">
    <property type="protein sequence ID" value="AJD49923.1"/>
    <property type="molecule type" value="Genomic_DNA"/>
</dbReference>
<evidence type="ECO:0000313" key="2">
    <source>
        <dbReference type="EMBL" id="AJD49923.1"/>
    </source>
</evidence>
<dbReference type="AlphaFoldDB" id="A0A0B4XTW1"/>
<dbReference type="Pfam" id="PF04993">
    <property type="entry name" value="TfoX_N"/>
    <property type="match status" value="1"/>
</dbReference>
<dbReference type="InterPro" id="IPR047525">
    <property type="entry name" value="TfoX-like"/>
</dbReference>
<dbReference type="PANTHER" id="PTHR36121">
    <property type="entry name" value="PROTEIN SXY"/>
    <property type="match status" value="1"/>
</dbReference>
<dbReference type="Gene3D" id="3.30.1460.30">
    <property type="entry name" value="YgaC/TfoX-N like chaperone"/>
    <property type="match status" value="1"/>
</dbReference>
<dbReference type="Proteomes" id="UP000006764">
    <property type="component" value="Chromosome"/>
</dbReference>
<gene>
    <name evidence="2" type="ORF">S7S_17555</name>
</gene>
<dbReference type="SUPFAM" id="SSF159894">
    <property type="entry name" value="YgaC/TfoX-N like"/>
    <property type="match status" value="1"/>
</dbReference>
<name>A0A0B4XTW1_9GAMM</name>
<evidence type="ECO:0000313" key="3">
    <source>
        <dbReference type="Proteomes" id="UP000006764"/>
    </source>
</evidence>
<feature type="domain" description="TfoX N-terminal" evidence="1">
    <location>
        <begin position="10"/>
        <end position="102"/>
    </location>
</feature>
<dbReference type="OrthoDB" id="8687154at2"/>
<dbReference type="KEGG" id="apac:S7S_17555"/>
<dbReference type="RefSeq" id="WP_008734802.1">
    <property type="nucleotide sequence ID" value="NZ_CP004387.1"/>
</dbReference>
<accession>A0A0B4XTW1</accession>
<proteinExistence type="predicted"/>
<reference evidence="2 3" key="1">
    <citation type="journal article" date="2012" name="J. Bacteriol.">
        <title>Genome sequence of an alkane-degrading bacterium, Alcanivorax pacificus type strain W11-5, isolated from deep sea sediment.</title>
        <authorList>
            <person name="Lai Q."/>
            <person name="Shao Z."/>
        </authorList>
    </citation>
    <scope>NUCLEOTIDE SEQUENCE [LARGE SCALE GENOMIC DNA]</scope>
    <source>
        <strain evidence="2 3">W11-5</strain>
    </source>
</reference>
<evidence type="ECO:0000259" key="1">
    <source>
        <dbReference type="Pfam" id="PF04993"/>
    </source>
</evidence>
<keyword evidence="3" id="KW-1185">Reference proteome</keyword>
<dbReference type="PANTHER" id="PTHR36121:SF1">
    <property type="entry name" value="PROTEIN SXY"/>
    <property type="match status" value="1"/>
</dbReference>
<organism evidence="2 3">
    <name type="scientific">Isoalcanivorax pacificus W11-5</name>
    <dbReference type="NCBI Taxonomy" id="391936"/>
    <lineage>
        <taxon>Bacteria</taxon>
        <taxon>Pseudomonadati</taxon>
        <taxon>Pseudomonadota</taxon>
        <taxon>Gammaproteobacteria</taxon>
        <taxon>Oceanospirillales</taxon>
        <taxon>Alcanivoracaceae</taxon>
        <taxon>Isoalcanivorax</taxon>
    </lineage>
</organism>